<dbReference type="HOGENOM" id="CLU_2430885_0_0_1"/>
<dbReference type="EnsemblPlants" id="ORUFI03G04940.3">
    <property type="protein sequence ID" value="ORUFI03G04940.3"/>
    <property type="gene ID" value="ORUFI03G04940"/>
</dbReference>
<evidence type="ECO:0000256" key="1">
    <source>
        <dbReference type="SAM" id="MobiDB-lite"/>
    </source>
</evidence>
<evidence type="ECO:0000313" key="2">
    <source>
        <dbReference type="EnsemblPlants" id="ORUFI03G04940.3"/>
    </source>
</evidence>
<name>A0A0E0NQA1_ORYRU</name>
<dbReference type="Gramene" id="ORUFI03G04940.3">
    <property type="protein sequence ID" value="ORUFI03G04940.3"/>
    <property type="gene ID" value="ORUFI03G04940"/>
</dbReference>
<dbReference type="AlphaFoldDB" id="A0A0E0NQA1"/>
<sequence>MALAPASMTSRELAKIGSAAAHTSEEGGAISEANGGGNYLGEEKARRRPREAARGEAKVEHSDDDDDGDAISLSFSLHQLPLEEQRELLIW</sequence>
<reference evidence="3" key="1">
    <citation type="submission" date="2013-06" db="EMBL/GenBank/DDBJ databases">
        <authorList>
            <person name="Zhao Q."/>
        </authorList>
    </citation>
    <scope>NUCLEOTIDE SEQUENCE</scope>
    <source>
        <strain evidence="3">cv. W1943</strain>
    </source>
</reference>
<feature type="compositionally biased region" description="Basic and acidic residues" evidence="1">
    <location>
        <begin position="41"/>
        <end position="61"/>
    </location>
</feature>
<dbReference type="Proteomes" id="UP000008022">
    <property type="component" value="Unassembled WGS sequence"/>
</dbReference>
<accession>A0A0E0NQA1</accession>
<keyword evidence="3" id="KW-1185">Reference proteome</keyword>
<protein>
    <submittedName>
        <fullName evidence="2">Uncharacterized protein</fullName>
    </submittedName>
</protein>
<reference evidence="2" key="2">
    <citation type="submission" date="2015-06" db="UniProtKB">
        <authorList>
            <consortium name="EnsemblPlants"/>
        </authorList>
    </citation>
    <scope>IDENTIFICATION</scope>
</reference>
<proteinExistence type="predicted"/>
<organism evidence="2 3">
    <name type="scientific">Oryza rufipogon</name>
    <name type="common">Brownbeard rice</name>
    <name type="synonym">Asian wild rice</name>
    <dbReference type="NCBI Taxonomy" id="4529"/>
    <lineage>
        <taxon>Eukaryota</taxon>
        <taxon>Viridiplantae</taxon>
        <taxon>Streptophyta</taxon>
        <taxon>Embryophyta</taxon>
        <taxon>Tracheophyta</taxon>
        <taxon>Spermatophyta</taxon>
        <taxon>Magnoliopsida</taxon>
        <taxon>Liliopsida</taxon>
        <taxon>Poales</taxon>
        <taxon>Poaceae</taxon>
        <taxon>BOP clade</taxon>
        <taxon>Oryzoideae</taxon>
        <taxon>Oryzeae</taxon>
        <taxon>Oryzinae</taxon>
        <taxon>Oryza</taxon>
    </lineage>
</organism>
<evidence type="ECO:0000313" key="3">
    <source>
        <dbReference type="Proteomes" id="UP000008022"/>
    </source>
</evidence>
<feature type="region of interest" description="Disordered" evidence="1">
    <location>
        <begin position="1"/>
        <end position="71"/>
    </location>
</feature>